<dbReference type="CDD" id="cd02669">
    <property type="entry name" value="Peptidase_C19M"/>
    <property type="match status" value="1"/>
</dbReference>
<dbReference type="OMA" id="QLRRFKC"/>
<proteinExistence type="inferred from homology"/>
<dbReference type="InterPro" id="IPR001394">
    <property type="entry name" value="Peptidase_C19_UCH"/>
</dbReference>
<reference evidence="14" key="3">
    <citation type="submission" date="2015-02" db="UniProtKB">
        <authorList>
            <consortium name="EnsemblProtists"/>
        </authorList>
    </citation>
    <scope>IDENTIFICATION</scope>
    <source>
        <strain evidence="14">DAOM BR144</strain>
    </source>
</reference>
<keyword evidence="3" id="KW-0507">mRNA processing</keyword>
<dbReference type="SUPFAM" id="SSF57850">
    <property type="entry name" value="RING/U-box"/>
    <property type="match status" value="1"/>
</dbReference>
<dbReference type="GO" id="GO:0004843">
    <property type="term" value="F:cysteine-type deubiquitinase activity"/>
    <property type="evidence" value="ECO:0007669"/>
    <property type="project" value="InterPro"/>
</dbReference>
<dbReference type="InterPro" id="IPR033809">
    <property type="entry name" value="USP39"/>
</dbReference>
<evidence type="ECO:0000256" key="10">
    <source>
        <dbReference type="PROSITE-ProRule" id="PRU00502"/>
    </source>
</evidence>
<dbReference type="Gene3D" id="3.30.40.10">
    <property type="entry name" value="Zinc/RING finger domain, C3HC4 (zinc finger)"/>
    <property type="match status" value="1"/>
</dbReference>
<keyword evidence="8" id="KW-0508">mRNA splicing</keyword>
<keyword evidence="4" id="KW-0479">Metal-binding</keyword>
<dbReference type="GO" id="GO:0008270">
    <property type="term" value="F:zinc ion binding"/>
    <property type="evidence" value="ECO:0007669"/>
    <property type="project" value="UniProtKB-KW"/>
</dbReference>
<evidence type="ECO:0000256" key="11">
    <source>
        <dbReference type="SAM" id="MobiDB-lite"/>
    </source>
</evidence>
<dbReference type="Pfam" id="PF02148">
    <property type="entry name" value="zf-UBP"/>
    <property type="match status" value="1"/>
</dbReference>
<evidence type="ECO:0000256" key="5">
    <source>
        <dbReference type="ARBA" id="ARBA00022728"/>
    </source>
</evidence>
<dbReference type="EnsemblProtists" id="PYU1_T000670">
    <property type="protein sequence ID" value="PYU1_T000670"/>
    <property type="gene ID" value="PYU1_G000670"/>
</dbReference>
<dbReference type="FunFam" id="3.30.40.10:FF:000068">
    <property type="entry name" value="U4/U6.U5 tri-snRNP-associated protein 2"/>
    <property type="match status" value="1"/>
</dbReference>
<organism evidence="14 15">
    <name type="scientific">Globisporangium ultimum (strain ATCC 200006 / CBS 805.95 / DAOM BR144)</name>
    <name type="common">Pythium ultimum</name>
    <dbReference type="NCBI Taxonomy" id="431595"/>
    <lineage>
        <taxon>Eukaryota</taxon>
        <taxon>Sar</taxon>
        <taxon>Stramenopiles</taxon>
        <taxon>Oomycota</taxon>
        <taxon>Peronosporomycetes</taxon>
        <taxon>Pythiales</taxon>
        <taxon>Pythiaceae</taxon>
        <taxon>Globisporangium</taxon>
    </lineage>
</organism>
<dbReference type="FunCoup" id="K3W6S9">
    <property type="interactions" value="528"/>
</dbReference>
<dbReference type="EMBL" id="GL376620">
    <property type="status" value="NOT_ANNOTATED_CDS"/>
    <property type="molecule type" value="Genomic_DNA"/>
</dbReference>
<evidence type="ECO:0000256" key="3">
    <source>
        <dbReference type="ARBA" id="ARBA00022664"/>
    </source>
</evidence>
<dbReference type="SMART" id="SM00290">
    <property type="entry name" value="ZnF_UBP"/>
    <property type="match status" value="1"/>
</dbReference>
<dbReference type="PANTHER" id="PTHR21646:SF16">
    <property type="entry name" value="U4_U6.U5 TRI-SNRNP-ASSOCIATED PROTEIN 2"/>
    <property type="match status" value="1"/>
</dbReference>
<evidence type="ECO:0000256" key="1">
    <source>
        <dbReference type="ARBA" id="ARBA00004123"/>
    </source>
</evidence>
<keyword evidence="15" id="KW-1185">Reference proteome</keyword>
<reference evidence="15" key="2">
    <citation type="submission" date="2010-04" db="EMBL/GenBank/DDBJ databases">
        <authorList>
            <person name="Buell R."/>
            <person name="Hamilton J."/>
            <person name="Hostetler J."/>
        </authorList>
    </citation>
    <scope>NUCLEOTIDE SEQUENCE [LARGE SCALE GENOMIC DNA]</scope>
    <source>
        <strain evidence="15">DAOM:BR144</strain>
    </source>
</reference>
<dbReference type="InParanoid" id="K3W6S9"/>
<dbReference type="Proteomes" id="UP000019132">
    <property type="component" value="Unassembled WGS sequence"/>
</dbReference>
<feature type="region of interest" description="Disordered" evidence="11">
    <location>
        <begin position="1"/>
        <end position="29"/>
    </location>
</feature>
<dbReference type="SUPFAM" id="SSF54001">
    <property type="entry name" value="Cysteine proteinases"/>
    <property type="match status" value="1"/>
</dbReference>
<evidence type="ECO:0000259" key="13">
    <source>
        <dbReference type="PROSITE" id="PS50271"/>
    </source>
</evidence>
<dbReference type="GO" id="GO:0005681">
    <property type="term" value="C:spliceosomal complex"/>
    <property type="evidence" value="ECO:0007669"/>
    <property type="project" value="UniProtKB-KW"/>
</dbReference>
<reference evidence="15" key="1">
    <citation type="journal article" date="2010" name="Genome Biol.">
        <title>Genome sequence of the necrotrophic plant pathogen Pythium ultimum reveals original pathogenicity mechanisms and effector repertoire.</title>
        <authorList>
            <person name="Levesque C.A."/>
            <person name="Brouwer H."/>
            <person name="Cano L."/>
            <person name="Hamilton J.P."/>
            <person name="Holt C."/>
            <person name="Huitema E."/>
            <person name="Raffaele S."/>
            <person name="Robideau G.P."/>
            <person name="Thines M."/>
            <person name="Win J."/>
            <person name="Zerillo M.M."/>
            <person name="Beakes G.W."/>
            <person name="Boore J.L."/>
            <person name="Busam D."/>
            <person name="Dumas B."/>
            <person name="Ferriera S."/>
            <person name="Fuerstenberg S.I."/>
            <person name="Gachon C.M."/>
            <person name="Gaulin E."/>
            <person name="Govers F."/>
            <person name="Grenville-Briggs L."/>
            <person name="Horner N."/>
            <person name="Hostetler J."/>
            <person name="Jiang R.H."/>
            <person name="Johnson J."/>
            <person name="Krajaejun T."/>
            <person name="Lin H."/>
            <person name="Meijer H.J."/>
            <person name="Moore B."/>
            <person name="Morris P."/>
            <person name="Phuntmart V."/>
            <person name="Puiu D."/>
            <person name="Shetty J."/>
            <person name="Stajich J.E."/>
            <person name="Tripathy S."/>
            <person name="Wawra S."/>
            <person name="van West P."/>
            <person name="Whitty B.R."/>
            <person name="Coutinho P.M."/>
            <person name="Henrissat B."/>
            <person name="Martin F."/>
            <person name="Thomas P.D."/>
            <person name="Tyler B.M."/>
            <person name="De Vries R.P."/>
            <person name="Kamoun S."/>
            <person name="Yandell M."/>
            <person name="Tisserat N."/>
            <person name="Buell C.R."/>
        </authorList>
    </citation>
    <scope>NUCLEOTIDE SEQUENCE</scope>
    <source>
        <strain evidence="15">DAOM:BR144</strain>
    </source>
</reference>
<evidence type="ECO:0000313" key="14">
    <source>
        <dbReference type="EnsemblProtists" id="PYU1_T000670"/>
    </source>
</evidence>
<accession>K3W6S9</accession>
<dbReference type="Pfam" id="PF00443">
    <property type="entry name" value="UCH"/>
    <property type="match status" value="1"/>
</dbReference>
<evidence type="ECO:0000256" key="6">
    <source>
        <dbReference type="ARBA" id="ARBA00022771"/>
    </source>
</evidence>
<keyword evidence="5" id="KW-0747">Spliceosome</keyword>
<keyword evidence="6 10" id="KW-0863">Zinc-finger</keyword>
<sequence>MKRSLEESGVAAEDGNDHGGTDSNNNNKRRKCPYLDTINHQMLDFDFEKVCSISLSDQNVYACLVCGKYFKGRGKATHAFTHSVQSAHHVFINLQNDKIYCLPDNYEVVDHSLQPIKLALRPSFEPSQIVKLDQNRILAQDAFGVSYLPGFIGLNNLKNTDYINVIVQALAHIPPLRDFFLQSSDVVMKSKSQLVQRFGELLRKMWSPHNFKNTEVSVSSKKRFHVGKQNESVEFLSWLLNELHRGLGGSSKPGSSVIHKCFQGFVQVTTVDESKAAVVDPSDESKRALATTTAKSPFLLMSLDLPSTPLFKDSQGGNIIPQVPLFTVLEKYDGTHVTHVLQGSQRLKKTYKIESLPPYIIFHVKRFTRNNFFIEKNPTIVNFPIKNLELREYLNLDGSIPTEELGAMSIADLRAILTKHSVSSKDCVEKADLVEKVLRVTVPSTKYNLIANIVHDSPVTTGKEASLKTNPLTEGSYRVHVQNRATEQWYEIQDLHVQETMPQLIGVSESYMMIYERKA</sequence>
<evidence type="ECO:0000313" key="15">
    <source>
        <dbReference type="Proteomes" id="UP000019132"/>
    </source>
</evidence>
<protein>
    <recommendedName>
        <fullName evidence="16">USP domain-containing protein</fullName>
    </recommendedName>
</protein>
<dbReference type="eggNOG" id="KOG2026">
    <property type="taxonomic scope" value="Eukaryota"/>
</dbReference>
<dbReference type="GO" id="GO:0000245">
    <property type="term" value="P:spliceosomal complex assembly"/>
    <property type="evidence" value="ECO:0007669"/>
    <property type="project" value="InterPro"/>
</dbReference>
<feature type="domain" description="USP" evidence="12">
    <location>
        <begin position="152"/>
        <end position="518"/>
    </location>
</feature>
<dbReference type="PROSITE" id="PS50235">
    <property type="entry name" value="USP_3"/>
    <property type="match status" value="1"/>
</dbReference>
<dbReference type="InterPro" id="IPR050185">
    <property type="entry name" value="Ub_carboxyl-term_hydrolase"/>
</dbReference>
<keyword evidence="7" id="KW-0862">Zinc</keyword>
<evidence type="ECO:0000256" key="4">
    <source>
        <dbReference type="ARBA" id="ARBA00022723"/>
    </source>
</evidence>
<dbReference type="Gene3D" id="3.90.70.10">
    <property type="entry name" value="Cysteine proteinases"/>
    <property type="match status" value="1"/>
</dbReference>
<evidence type="ECO:0008006" key="16">
    <source>
        <dbReference type="Google" id="ProtNLM"/>
    </source>
</evidence>
<evidence type="ECO:0000256" key="2">
    <source>
        <dbReference type="ARBA" id="ARBA00009085"/>
    </source>
</evidence>
<dbReference type="STRING" id="431595.K3W6S9"/>
<comment type="subcellular location">
    <subcellularLocation>
        <location evidence="1">Nucleus</location>
    </subcellularLocation>
</comment>
<comment type="similarity">
    <text evidence="2">Belongs to the peptidase C19 family.</text>
</comment>
<evidence type="ECO:0000256" key="7">
    <source>
        <dbReference type="ARBA" id="ARBA00022833"/>
    </source>
</evidence>
<dbReference type="InterPro" id="IPR001607">
    <property type="entry name" value="Znf_UBP"/>
</dbReference>
<dbReference type="InterPro" id="IPR013083">
    <property type="entry name" value="Znf_RING/FYVE/PHD"/>
</dbReference>
<dbReference type="VEuPathDB" id="FungiDB:PYU1_G000670"/>
<dbReference type="PANTHER" id="PTHR21646">
    <property type="entry name" value="UBIQUITIN CARBOXYL-TERMINAL HYDROLASE"/>
    <property type="match status" value="1"/>
</dbReference>
<dbReference type="HOGENOM" id="CLU_016848_4_0_1"/>
<name>K3W6S9_GLOUD</name>
<evidence type="ECO:0000259" key="12">
    <source>
        <dbReference type="PROSITE" id="PS50235"/>
    </source>
</evidence>
<keyword evidence="9" id="KW-0539">Nucleus</keyword>
<dbReference type="InterPro" id="IPR036361">
    <property type="entry name" value="SAP_dom_sf"/>
</dbReference>
<dbReference type="PROSITE" id="PS50271">
    <property type="entry name" value="ZF_UBP"/>
    <property type="match status" value="1"/>
</dbReference>
<dbReference type="SUPFAM" id="SSF68906">
    <property type="entry name" value="SAP domain"/>
    <property type="match status" value="1"/>
</dbReference>
<dbReference type="GO" id="GO:0016579">
    <property type="term" value="P:protein deubiquitination"/>
    <property type="evidence" value="ECO:0007669"/>
    <property type="project" value="InterPro"/>
</dbReference>
<evidence type="ECO:0000256" key="8">
    <source>
        <dbReference type="ARBA" id="ARBA00023187"/>
    </source>
</evidence>
<dbReference type="InterPro" id="IPR038765">
    <property type="entry name" value="Papain-like_cys_pep_sf"/>
</dbReference>
<dbReference type="AlphaFoldDB" id="K3W6S9"/>
<evidence type="ECO:0000256" key="9">
    <source>
        <dbReference type="ARBA" id="ARBA00023242"/>
    </source>
</evidence>
<dbReference type="InterPro" id="IPR028889">
    <property type="entry name" value="USP"/>
</dbReference>
<feature type="domain" description="UBP-type" evidence="13">
    <location>
        <begin position="30"/>
        <end position="127"/>
    </location>
</feature>